<reference evidence="18" key="1">
    <citation type="submission" date="2018-05" db="EMBL/GenBank/DDBJ databases">
        <authorList>
            <person name="Lanie J.A."/>
            <person name="Ng W.-L."/>
            <person name="Kazmierczak K.M."/>
            <person name="Andrzejewski T.M."/>
            <person name="Davidsen T.M."/>
            <person name="Wayne K.J."/>
            <person name="Tettelin H."/>
            <person name="Glass J.I."/>
            <person name="Rusch D."/>
            <person name="Podicherti R."/>
            <person name="Tsui H.-C.T."/>
            <person name="Winkler M.E."/>
        </authorList>
    </citation>
    <scope>NUCLEOTIDE SEQUENCE</scope>
</reference>
<evidence type="ECO:0000256" key="6">
    <source>
        <dbReference type="ARBA" id="ARBA00022723"/>
    </source>
</evidence>
<dbReference type="InterPro" id="IPR036266">
    <property type="entry name" value="SecA_Wing/Scaffold_sf"/>
</dbReference>
<dbReference type="SUPFAM" id="SSF81767">
    <property type="entry name" value="Pre-protein crosslinking domain of SecA"/>
    <property type="match status" value="1"/>
</dbReference>
<dbReference type="InterPro" id="IPR011130">
    <property type="entry name" value="SecA_preprotein_X-link_dom"/>
</dbReference>
<dbReference type="NCBIfam" id="NF009538">
    <property type="entry name" value="PRK12904.1"/>
    <property type="match status" value="1"/>
</dbReference>
<comment type="similarity">
    <text evidence="3">Belongs to the SecA family.</text>
</comment>
<dbReference type="SMART" id="SM00957">
    <property type="entry name" value="SecA_DEAD"/>
    <property type="match status" value="1"/>
</dbReference>
<comment type="subcellular location">
    <subcellularLocation>
        <location evidence="2">Membrane</location>
        <topology evidence="2">Peripheral membrane protein</topology>
    </subcellularLocation>
</comment>
<evidence type="ECO:0000256" key="14">
    <source>
        <dbReference type="SAM" id="MobiDB-lite"/>
    </source>
</evidence>
<dbReference type="Pfam" id="PF07517">
    <property type="entry name" value="SecA_DEAD"/>
    <property type="match status" value="1"/>
</dbReference>
<comment type="cofactor">
    <cofactor evidence="1">
        <name>Zn(2+)</name>
        <dbReference type="ChEBI" id="CHEBI:29105"/>
    </cofactor>
</comment>
<keyword evidence="10" id="KW-0653">Protein transport</keyword>
<dbReference type="InterPro" id="IPR044722">
    <property type="entry name" value="SecA_SF2_C"/>
</dbReference>
<dbReference type="CDD" id="cd18803">
    <property type="entry name" value="SF2_C_secA"/>
    <property type="match status" value="1"/>
</dbReference>
<keyword evidence="8" id="KW-0862">Zinc</keyword>
<keyword evidence="6" id="KW-0479">Metal-binding</keyword>
<dbReference type="SUPFAM" id="SSF81886">
    <property type="entry name" value="Helical scaffold and wing domains of SecA"/>
    <property type="match status" value="1"/>
</dbReference>
<dbReference type="PROSITE" id="PS51196">
    <property type="entry name" value="SECA_MOTOR_DEAD"/>
    <property type="match status" value="1"/>
</dbReference>
<evidence type="ECO:0000256" key="9">
    <source>
        <dbReference type="ARBA" id="ARBA00022840"/>
    </source>
</evidence>
<evidence type="ECO:0000256" key="10">
    <source>
        <dbReference type="ARBA" id="ARBA00022927"/>
    </source>
</evidence>
<feature type="domain" description="Helicase C-terminal" evidence="16">
    <location>
        <begin position="437"/>
        <end position="607"/>
    </location>
</feature>
<dbReference type="Pfam" id="PF01043">
    <property type="entry name" value="SecA_PP_bind"/>
    <property type="match status" value="1"/>
</dbReference>
<dbReference type="InterPro" id="IPR036670">
    <property type="entry name" value="SecA_X-link_sf"/>
</dbReference>
<dbReference type="HAMAP" id="MF_01382">
    <property type="entry name" value="SecA"/>
    <property type="match status" value="1"/>
</dbReference>
<name>A0A381N2E9_9ZZZZ</name>
<proteinExistence type="inferred from homology"/>
<dbReference type="GO" id="GO:0006886">
    <property type="term" value="P:intracellular protein transport"/>
    <property type="evidence" value="ECO:0007669"/>
    <property type="project" value="InterPro"/>
</dbReference>
<sequence length="875" mass="98309">MVSVLQKVLGDPNEKALKKLTPFVTDINELEPEFQKMTDEELRAMTEEFRSRLSEGETLDGIVPEAFATVREAAQRTLKQRHYDVQLIGGLVLHMGQIAEMKTGEGKTLVATLAVYINALEGRGVHVVTVNDYLARRDPVWMGQIYHALGMTIGCLQHDVSYMYDPEVTDAPAGMESLRVVSRLEAYQADITYGTNNEFGFDYLRDNMALDKANRVQRDLNYAIVDEVDNILIDEARTPLIISGPAEEPVQLYQSFAKLVTRLEGETDFTIDERTQAISLTVDGISKMEKWTNTDNLYDPENYHQVHYMENALTAEINKIRDKDYVVQGGEVVIVDDFTGRLQPGRRWSDGLHQAVEAKEGVKIQRESITYATITLQNYFRLYQKLSGMTGTALTEQDEFYKIYGLEVVAVPTNLPMSREDNPDLVFQTGDGKWNVVVEDIATLHDSHQPVLIGTTSVEDSEYLSDRLRKRGVPHQVLNAKNHEHEATIVAQAGRIDAVTVSTNMAGRGTDIVLGGSDNDRDGWEDEHKQVVVLGGLYVIGTEHHDARRIDNQLRGRAGRQGDPGSSQFYVSLEDELMQRFGGDRIKSIMGWAGLDEETPVENKIITKSIGSAQVKVEGYHFDMRKHLLDYDDVLNKQREVIYEDRFEALSGESLEQKFVEMLRREFAAAADHHLIGKHIDNWNPAGLIEEIRQICPLPPELATEDQIYEWSREQIDDILADFAETVYEARERDVGEEQARSIERLLLLRAIDSHWVQHLTAMENLRTGVGLQAYGQRDPLVVYRSEGNKMFGNLQVAIETEVVHTVFHAMLSQQPAQKTGRRSAAATPKESPMKAVNDANRSSSPVAIGTKVGRNASCPCGSGKKYKRCHGAVA</sequence>
<dbReference type="Pfam" id="PF02810">
    <property type="entry name" value="SEC-C"/>
    <property type="match status" value="1"/>
</dbReference>
<feature type="domain" description="SecA family profile" evidence="17">
    <location>
        <begin position="2"/>
        <end position="602"/>
    </location>
</feature>
<protein>
    <submittedName>
        <fullName evidence="18">Uncharacterized protein</fullName>
    </submittedName>
</protein>
<dbReference type="PROSITE" id="PS51192">
    <property type="entry name" value="HELICASE_ATP_BIND_1"/>
    <property type="match status" value="1"/>
</dbReference>
<dbReference type="InterPro" id="IPR027417">
    <property type="entry name" value="P-loop_NTPase"/>
</dbReference>
<dbReference type="PROSITE" id="PS51194">
    <property type="entry name" value="HELICASE_CTER"/>
    <property type="match status" value="1"/>
</dbReference>
<evidence type="ECO:0000256" key="3">
    <source>
        <dbReference type="ARBA" id="ARBA00007650"/>
    </source>
</evidence>
<dbReference type="Pfam" id="PF21090">
    <property type="entry name" value="P-loop_SecA"/>
    <property type="match status" value="1"/>
</dbReference>
<evidence type="ECO:0000256" key="12">
    <source>
        <dbReference type="ARBA" id="ARBA00023010"/>
    </source>
</evidence>
<dbReference type="SUPFAM" id="SSF52540">
    <property type="entry name" value="P-loop containing nucleoside triphosphate hydrolases"/>
    <property type="match status" value="2"/>
</dbReference>
<dbReference type="InterPro" id="IPR014018">
    <property type="entry name" value="SecA_motor_DEAD"/>
</dbReference>
<dbReference type="Gene3D" id="1.10.3060.10">
    <property type="entry name" value="Helical scaffold and wing domains of SecA"/>
    <property type="match status" value="1"/>
</dbReference>
<gene>
    <name evidence="18" type="ORF">METZ01_LOCUS1539</name>
</gene>
<accession>A0A381N2E9</accession>
<dbReference type="PROSITE" id="PS01312">
    <property type="entry name" value="SECA"/>
    <property type="match status" value="1"/>
</dbReference>
<evidence type="ECO:0000256" key="2">
    <source>
        <dbReference type="ARBA" id="ARBA00004170"/>
    </source>
</evidence>
<evidence type="ECO:0000256" key="7">
    <source>
        <dbReference type="ARBA" id="ARBA00022741"/>
    </source>
</evidence>
<dbReference type="Pfam" id="PF07516">
    <property type="entry name" value="SecA_SW"/>
    <property type="match status" value="1"/>
</dbReference>
<dbReference type="FunFam" id="3.40.50.300:FF:000113">
    <property type="entry name" value="Preprotein translocase subunit SecA"/>
    <property type="match status" value="1"/>
</dbReference>
<dbReference type="GO" id="GO:0006605">
    <property type="term" value="P:protein targeting"/>
    <property type="evidence" value="ECO:0007669"/>
    <property type="project" value="InterPro"/>
</dbReference>
<dbReference type="Gene3D" id="3.90.1440.10">
    <property type="entry name" value="SecA, preprotein cross-linking domain"/>
    <property type="match status" value="1"/>
</dbReference>
<keyword evidence="5" id="KW-0963">Cytoplasm</keyword>
<feature type="region of interest" description="Disordered" evidence="14">
    <location>
        <begin position="814"/>
        <end position="848"/>
    </location>
</feature>
<dbReference type="InterPro" id="IPR020937">
    <property type="entry name" value="SecA_CS"/>
</dbReference>
<keyword evidence="9" id="KW-0067">ATP-binding</keyword>
<evidence type="ECO:0000256" key="5">
    <source>
        <dbReference type="ARBA" id="ARBA00022490"/>
    </source>
</evidence>
<keyword evidence="12" id="KW-0811">Translocation</keyword>
<dbReference type="InterPro" id="IPR011116">
    <property type="entry name" value="SecA_Wing/Scaffold"/>
</dbReference>
<dbReference type="GO" id="GO:0031522">
    <property type="term" value="C:cell envelope Sec protein transport complex"/>
    <property type="evidence" value="ECO:0007669"/>
    <property type="project" value="TreeGrafter"/>
</dbReference>
<keyword evidence="11" id="KW-1278">Translocase</keyword>
<evidence type="ECO:0000259" key="16">
    <source>
        <dbReference type="PROSITE" id="PS51194"/>
    </source>
</evidence>
<dbReference type="GO" id="GO:0017038">
    <property type="term" value="P:protein import"/>
    <property type="evidence" value="ECO:0007669"/>
    <property type="project" value="InterPro"/>
</dbReference>
<evidence type="ECO:0000313" key="18">
    <source>
        <dbReference type="EMBL" id="SUZ48685.1"/>
    </source>
</evidence>
<dbReference type="PANTHER" id="PTHR30612:SF0">
    <property type="entry name" value="CHLOROPLAST PROTEIN-TRANSPORTING ATPASE"/>
    <property type="match status" value="1"/>
</dbReference>
<dbReference type="NCBIfam" id="NF006630">
    <property type="entry name" value="PRK09200.1"/>
    <property type="match status" value="1"/>
</dbReference>
<dbReference type="PRINTS" id="PR00906">
    <property type="entry name" value="SECA"/>
</dbReference>
<dbReference type="GO" id="GO:0005886">
    <property type="term" value="C:plasma membrane"/>
    <property type="evidence" value="ECO:0007669"/>
    <property type="project" value="TreeGrafter"/>
</dbReference>
<organism evidence="18">
    <name type="scientific">marine metagenome</name>
    <dbReference type="NCBI Taxonomy" id="408172"/>
    <lineage>
        <taxon>unclassified sequences</taxon>
        <taxon>metagenomes</taxon>
        <taxon>ecological metagenomes</taxon>
    </lineage>
</organism>
<dbReference type="PANTHER" id="PTHR30612">
    <property type="entry name" value="SECA INNER MEMBRANE COMPONENT OF SEC PROTEIN SECRETION SYSTEM"/>
    <property type="match status" value="1"/>
</dbReference>
<evidence type="ECO:0000256" key="1">
    <source>
        <dbReference type="ARBA" id="ARBA00001947"/>
    </source>
</evidence>
<evidence type="ECO:0000259" key="15">
    <source>
        <dbReference type="PROSITE" id="PS51192"/>
    </source>
</evidence>
<keyword evidence="4" id="KW-0813">Transport</keyword>
<dbReference type="InterPro" id="IPR011115">
    <property type="entry name" value="SecA_DEAD"/>
</dbReference>
<dbReference type="GO" id="GO:0005829">
    <property type="term" value="C:cytosol"/>
    <property type="evidence" value="ECO:0007669"/>
    <property type="project" value="TreeGrafter"/>
</dbReference>
<dbReference type="EMBL" id="UINC01000080">
    <property type="protein sequence ID" value="SUZ48685.1"/>
    <property type="molecule type" value="Genomic_DNA"/>
</dbReference>
<dbReference type="Gene3D" id="3.40.50.300">
    <property type="entry name" value="P-loop containing nucleotide triphosphate hydrolases"/>
    <property type="match status" value="3"/>
</dbReference>
<dbReference type="CDD" id="cd17928">
    <property type="entry name" value="DEXDc_SecA"/>
    <property type="match status" value="1"/>
</dbReference>
<dbReference type="InterPro" id="IPR004027">
    <property type="entry name" value="SEC_C_motif"/>
</dbReference>
<dbReference type="GO" id="GO:0043952">
    <property type="term" value="P:protein transport by the Sec complex"/>
    <property type="evidence" value="ECO:0007669"/>
    <property type="project" value="TreeGrafter"/>
</dbReference>
<dbReference type="GO" id="GO:0005524">
    <property type="term" value="F:ATP binding"/>
    <property type="evidence" value="ECO:0007669"/>
    <property type="project" value="UniProtKB-KW"/>
</dbReference>
<dbReference type="NCBIfam" id="TIGR00963">
    <property type="entry name" value="secA"/>
    <property type="match status" value="1"/>
</dbReference>
<keyword evidence="13" id="KW-0472">Membrane</keyword>
<dbReference type="GO" id="GO:0046872">
    <property type="term" value="F:metal ion binding"/>
    <property type="evidence" value="ECO:0007669"/>
    <property type="project" value="UniProtKB-KW"/>
</dbReference>
<keyword evidence="7" id="KW-0547">Nucleotide-binding</keyword>
<evidence type="ECO:0000256" key="4">
    <source>
        <dbReference type="ARBA" id="ARBA00022448"/>
    </source>
</evidence>
<dbReference type="InterPro" id="IPR001650">
    <property type="entry name" value="Helicase_C-like"/>
</dbReference>
<evidence type="ECO:0000256" key="8">
    <source>
        <dbReference type="ARBA" id="ARBA00022833"/>
    </source>
</evidence>
<feature type="domain" description="Helicase ATP-binding" evidence="15">
    <location>
        <begin position="88"/>
        <end position="264"/>
    </location>
</feature>
<evidence type="ECO:0000256" key="11">
    <source>
        <dbReference type="ARBA" id="ARBA00022967"/>
    </source>
</evidence>
<dbReference type="InterPro" id="IPR000185">
    <property type="entry name" value="SecA"/>
</dbReference>
<evidence type="ECO:0000259" key="17">
    <source>
        <dbReference type="PROSITE" id="PS51196"/>
    </source>
</evidence>
<dbReference type="SMART" id="SM00958">
    <property type="entry name" value="SecA_PP_bind"/>
    <property type="match status" value="1"/>
</dbReference>
<dbReference type="AlphaFoldDB" id="A0A381N2E9"/>
<evidence type="ECO:0000256" key="13">
    <source>
        <dbReference type="ARBA" id="ARBA00023136"/>
    </source>
</evidence>
<dbReference type="InterPro" id="IPR014001">
    <property type="entry name" value="Helicase_ATP-bd"/>
</dbReference>